<dbReference type="PANTHER" id="PTHR43333:SF1">
    <property type="entry name" value="D-ISOMER SPECIFIC 2-HYDROXYACID DEHYDROGENASE NAD-BINDING DOMAIN-CONTAINING PROTEIN"/>
    <property type="match status" value="1"/>
</dbReference>
<feature type="domain" description="D-isomer specific 2-hydroxyacid dehydrogenase catalytic" evidence="4">
    <location>
        <begin position="40"/>
        <end position="302"/>
    </location>
</feature>
<dbReference type="GO" id="GO:0016616">
    <property type="term" value="F:oxidoreductase activity, acting on the CH-OH group of donors, NAD or NADP as acceptor"/>
    <property type="evidence" value="ECO:0007669"/>
    <property type="project" value="InterPro"/>
</dbReference>
<dbReference type="SUPFAM" id="SSF52283">
    <property type="entry name" value="Formate/glycerate dehydrogenase catalytic domain-like"/>
    <property type="match status" value="1"/>
</dbReference>
<dbReference type="PANTHER" id="PTHR43333">
    <property type="entry name" value="2-HACID_DH_C DOMAIN-CONTAINING PROTEIN"/>
    <property type="match status" value="1"/>
</dbReference>
<dbReference type="InterPro" id="IPR006140">
    <property type="entry name" value="D-isomer_DH_NAD-bd"/>
</dbReference>
<dbReference type="Gene3D" id="3.40.50.720">
    <property type="entry name" value="NAD(P)-binding Rossmann-like Domain"/>
    <property type="match status" value="2"/>
</dbReference>
<proteinExistence type="inferred from homology"/>
<protein>
    <submittedName>
        <fullName evidence="6">Phosphoglycerate dehydrogenase</fullName>
    </submittedName>
</protein>
<dbReference type="RefSeq" id="WP_089697150.1">
    <property type="nucleotide sequence ID" value="NZ_FNHL01000002.1"/>
</dbReference>
<dbReference type="AlphaFoldDB" id="A0A1G9TWL9"/>
<dbReference type="Proteomes" id="UP000199451">
    <property type="component" value="Unassembled WGS sequence"/>
</dbReference>
<evidence type="ECO:0000256" key="3">
    <source>
        <dbReference type="RuleBase" id="RU003719"/>
    </source>
</evidence>
<dbReference type="InterPro" id="IPR029752">
    <property type="entry name" value="D-isomer_DH_CS1"/>
</dbReference>
<evidence type="ECO:0000256" key="2">
    <source>
        <dbReference type="ARBA" id="ARBA00023027"/>
    </source>
</evidence>
<dbReference type="Pfam" id="PF00389">
    <property type="entry name" value="2-Hacid_dh"/>
    <property type="match status" value="1"/>
</dbReference>
<evidence type="ECO:0000259" key="4">
    <source>
        <dbReference type="Pfam" id="PF00389"/>
    </source>
</evidence>
<keyword evidence="2" id="KW-0520">NAD</keyword>
<dbReference type="PROSITE" id="PS00065">
    <property type="entry name" value="D_2_HYDROXYACID_DH_1"/>
    <property type="match status" value="1"/>
</dbReference>
<dbReference type="GO" id="GO:0051287">
    <property type="term" value="F:NAD binding"/>
    <property type="evidence" value="ECO:0007669"/>
    <property type="project" value="InterPro"/>
</dbReference>
<gene>
    <name evidence="6" type="ORF">SAMN04487949_1946</name>
</gene>
<evidence type="ECO:0000259" key="5">
    <source>
        <dbReference type="Pfam" id="PF02826"/>
    </source>
</evidence>
<dbReference type="OrthoDB" id="168224at2157"/>
<name>A0A1G9TWL9_9EURY</name>
<dbReference type="Pfam" id="PF02826">
    <property type="entry name" value="2-Hacid_dh_C"/>
    <property type="match status" value="1"/>
</dbReference>
<dbReference type="STRING" id="660521.SAMN04487949_1946"/>
<accession>A0A1G9TWL9</accession>
<evidence type="ECO:0000313" key="7">
    <source>
        <dbReference type="Proteomes" id="UP000199451"/>
    </source>
</evidence>
<keyword evidence="1 3" id="KW-0560">Oxidoreductase</keyword>
<comment type="similarity">
    <text evidence="3">Belongs to the D-isomer specific 2-hydroxyacid dehydrogenase family.</text>
</comment>
<dbReference type="SUPFAM" id="SSF51735">
    <property type="entry name" value="NAD(P)-binding Rossmann-fold domains"/>
    <property type="match status" value="1"/>
</dbReference>
<dbReference type="InterPro" id="IPR036291">
    <property type="entry name" value="NAD(P)-bd_dom_sf"/>
</dbReference>
<organism evidence="6 7">
    <name type="scientific">Halogranum gelatinilyticum</name>
    <dbReference type="NCBI Taxonomy" id="660521"/>
    <lineage>
        <taxon>Archaea</taxon>
        <taxon>Methanobacteriati</taxon>
        <taxon>Methanobacteriota</taxon>
        <taxon>Stenosarchaea group</taxon>
        <taxon>Halobacteria</taxon>
        <taxon>Halobacteriales</taxon>
        <taxon>Haloferacaceae</taxon>
    </lineage>
</organism>
<dbReference type="EMBL" id="FNHL01000002">
    <property type="protein sequence ID" value="SDM52160.1"/>
    <property type="molecule type" value="Genomic_DNA"/>
</dbReference>
<reference evidence="7" key="1">
    <citation type="submission" date="2016-10" db="EMBL/GenBank/DDBJ databases">
        <authorList>
            <person name="Varghese N."/>
            <person name="Submissions S."/>
        </authorList>
    </citation>
    <scope>NUCLEOTIDE SEQUENCE [LARGE SCALE GENOMIC DNA]</scope>
    <source>
        <strain evidence="7">CGMCC 1.10119</strain>
    </source>
</reference>
<sequence length="318" mass="34561">MTDSPRLLIPYHVPPSRTNELLDALDGHLPADSLVVADTPAESRELAPSADGIVTYHLDADLLDAAENLRWIQCLSAGVDHYDFDALRERDVVLTNSSGIHAEPIAEQVLCYLLMFERGLVQAGRQQARGVWERFEGGELRGKTVGVVGVGAIGGRVAQVCSALGMRVLGTKRDTSEVPGGVDELYAADEYHQLLLDADYVVLACPLTDETEGLLGREEFRLMSEESVLVNIARGGVVDEAAMTRALQNRAIRGAALDVFETEPLPPGSPLWDLSNVVVTPHMAGSTPKKPERWRDIIVGNYEALAADDRDAMVNRIV</sequence>
<dbReference type="CDD" id="cd05300">
    <property type="entry name" value="2-Hacid_dh_1"/>
    <property type="match status" value="1"/>
</dbReference>
<evidence type="ECO:0000256" key="1">
    <source>
        <dbReference type="ARBA" id="ARBA00023002"/>
    </source>
</evidence>
<dbReference type="InterPro" id="IPR006139">
    <property type="entry name" value="D-isomer_2_OHA_DH_cat_dom"/>
</dbReference>
<keyword evidence="7" id="KW-1185">Reference proteome</keyword>
<evidence type="ECO:0000313" key="6">
    <source>
        <dbReference type="EMBL" id="SDM52160.1"/>
    </source>
</evidence>
<feature type="domain" description="D-isomer specific 2-hydroxyacid dehydrogenase NAD-binding" evidence="5">
    <location>
        <begin position="112"/>
        <end position="284"/>
    </location>
</feature>